<dbReference type="SUPFAM" id="SSF69848">
    <property type="entry name" value="LCCL domain"/>
    <property type="match status" value="2"/>
</dbReference>
<keyword evidence="3" id="KW-0732">Signal</keyword>
<evidence type="ECO:0000256" key="3">
    <source>
        <dbReference type="ARBA" id="ARBA00022729"/>
    </source>
</evidence>
<organism evidence="7 8">
    <name type="scientific">Cervus elaphus hippelaphus</name>
    <name type="common">European red deer</name>
    <dbReference type="NCBI Taxonomy" id="46360"/>
    <lineage>
        <taxon>Eukaryota</taxon>
        <taxon>Metazoa</taxon>
        <taxon>Chordata</taxon>
        <taxon>Craniata</taxon>
        <taxon>Vertebrata</taxon>
        <taxon>Euteleostomi</taxon>
        <taxon>Mammalia</taxon>
        <taxon>Eutheria</taxon>
        <taxon>Laurasiatheria</taxon>
        <taxon>Artiodactyla</taxon>
        <taxon>Ruminantia</taxon>
        <taxon>Pecora</taxon>
        <taxon>Cervidae</taxon>
        <taxon>Cervinae</taxon>
        <taxon>Cervus</taxon>
    </lineage>
</organism>
<comment type="subcellular location">
    <subcellularLocation>
        <location evidence="1">Secreted</location>
    </subcellularLocation>
</comment>
<comment type="caution">
    <text evidence="7">The sequence shown here is derived from an EMBL/GenBank/DDBJ whole genome shotgun (WGS) entry which is preliminary data.</text>
</comment>
<accession>A0A212CEP7</accession>
<dbReference type="InterPro" id="IPR051957">
    <property type="entry name" value="CRISP-LCCL_domain"/>
</dbReference>
<keyword evidence="5" id="KW-1015">Disulfide bond</keyword>
<dbReference type="GO" id="GO:0005576">
    <property type="term" value="C:extracellular region"/>
    <property type="evidence" value="ECO:0007669"/>
    <property type="project" value="UniProtKB-SubCell"/>
</dbReference>
<dbReference type="Pfam" id="PF03815">
    <property type="entry name" value="LCCL"/>
    <property type="match status" value="1"/>
</dbReference>
<dbReference type="Proteomes" id="UP000242450">
    <property type="component" value="Chromosome 21"/>
</dbReference>
<feature type="domain" description="LCCL" evidence="6">
    <location>
        <begin position="160"/>
        <end position="204"/>
    </location>
</feature>
<dbReference type="SMART" id="SM00603">
    <property type="entry name" value="LCCL"/>
    <property type="match status" value="2"/>
</dbReference>
<dbReference type="FunFam" id="2.170.130.20:FF:000001">
    <property type="entry name" value="Cysteine-rich secretory protein LCCL domain-containing 1"/>
    <property type="match status" value="1"/>
</dbReference>
<dbReference type="PROSITE" id="PS50820">
    <property type="entry name" value="LCCL"/>
    <property type="match status" value="2"/>
</dbReference>
<dbReference type="PANTHER" id="PTHR31331:SF9">
    <property type="entry name" value="CYSTEINE-RICH SECRETORY PROTEIN LCCL DOMAIN-CONTAINING 1"/>
    <property type="match status" value="1"/>
</dbReference>
<dbReference type="InterPro" id="IPR004043">
    <property type="entry name" value="LCCL"/>
</dbReference>
<dbReference type="Gene3D" id="2.170.130.20">
    <property type="entry name" value="LCCL-like domain"/>
    <property type="match status" value="2"/>
</dbReference>
<dbReference type="PANTHER" id="PTHR31331">
    <property type="entry name" value="LCCL DOMAIN PROTEIN (AFU_ORTHOLOGUE AFUA_5G08630)"/>
    <property type="match status" value="1"/>
</dbReference>
<name>A0A212CEP7_CEREH</name>
<evidence type="ECO:0000256" key="5">
    <source>
        <dbReference type="ARBA" id="ARBA00023157"/>
    </source>
</evidence>
<evidence type="ECO:0000256" key="2">
    <source>
        <dbReference type="ARBA" id="ARBA00022525"/>
    </source>
</evidence>
<keyword evidence="8" id="KW-1185">Reference proteome</keyword>
<gene>
    <name evidence="7" type="ORF">Celaphus_00016322</name>
</gene>
<evidence type="ECO:0000256" key="1">
    <source>
        <dbReference type="ARBA" id="ARBA00004613"/>
    </source>
</evidence>
<sequence>MNIWGQIWPKAVYLVCNYSPNFGGGCRENLCYKEGSDSYYPPQEEETNEIERQQSQVHDTHIRTVADDSNRNEVISTQQIYECPAGCLDSKAKVIGSVHYEMQSSICRAAIHYGIIDNDGGWVDITRQGRKHYFIKSNRNGVQTIGVYCPRNCMQANPHYARLSSICRAAVHAGVVQNHGGYVDVMPVDKRKTYTASFQNGIFSESLQNPPGGKAFRVFAVV</sequence>
<evidence type="ECO:0000313" key="8">
    <source>
        <dbReference type="Proteomes" id="UP000242450"/>
    </source>
</evidence>
<dbReference type="EMBL" id="MKHE01000021">
    <property type="protein sequence ID" value="OWK04457.1"/>
    <property type="molecule type" value="Genomic_DNA"/>
</dbReference>
<protein>
    <submittedName>
        <fullName evidence="7">CRISPLD1</fullName>
    </submittedName>
</protein>
<evidence type="ECO:0000259" key="6">
    <source>
        <dbReference type="PROSITE" id="PS50820"/>
    </source>
</evidence>
<keyword evidence="4" id="KW-0677">Repeat</keyword>
<evidence type="ECO:0000256" key="4">
    <source>
        <dbReference type="ARBA" id="ARBA00022737"/>
    </source>
</evidence>
<dbReference type="OrthoDB" id="414826at2759"/>
<feature type="domain" description="LCCL" evidence="6">
    <location>
        <begin position="64"/>
        <end position="154"/>
    </location>
</feature>
<dbReference type="InterPro" id="IPR036609">
    <property type="entry name" value="LCCL_sf"/>
</dbReference>
<evidence type="ECO:0000313" key="7">
    <source>
        <dbReference type="EMBL" id="OWK04457.1"/>
    </source>
</evidence>
<reference evidence="7 8" key="1">
    <citation type="journal article" date="2018" name="Mol. Genet. Genomics">
        <title>The red deer Cervus elaphus genome CerEla1.0: sequencing, annotating, genes, and chromosomes.</title>
        <authorList>
            <person name="Bana N.A."/>
            <person name="Nyiri A."/>
            <person name="Nagy J."/>
            <person name="Frank K."/>
            <person name="Nagy T."/>
            <person name="Steger V."/>
            <person name="Schiller M."/>
            <person name="Lakatos P."/>
            <person name="Sugar L."/>
            <person name="Horn P."/>
            <person name="Barta E."/>
            <person name="Orosz L."/>
        </authorList>
    </citation>
    <scope>NUCLEOTIDE SEQUENCE [LARGE SCALE GENOMIC DNA]</scope>
    <source>
        <strain evidence="7">Hungarian</strain>
    </source>
</reference>
<dbReference type="AlphaFoldDB" id="A0A212CEP7"/>
<keyword evidence="2" id="KW-0964">Secreted</keyword>
<proteinExistence type="predicted"/>